<sequence>MGSFQRLRASRQLLLAFSNSNRGALQTAGPRELPFFLSSRTPSRRHASSADSSKPIILEQPDKFRPPSHPSRLVQGRGRGSTYNGAYNQSSTAAERIAQKNRRYPHMFPDEGTLAHSIITKKQWHVLITMGVLVLLALVTWIQTFIKTSPFGHLMPSFSSLFKEPLQFFQDVASVFRLDQDYNTEKVEFERARNILDAQKRRIYRRAHGMEDLDRDEDQGVDVRGIVPWDDGLTKREREAGGIGANRIKMISAMKVDDRSRQAMEDVTRQKALQQDVTDMKDEIFIRRREAELGLSREEDPAVRPEQQQKRRKLWFGIW</sequence>
<protein>
    <submittedName>
        <fullName evidence="3">Uncharacterized protein</fullName>
    </submittedName>
</protein>
<evidence type="ECO:0000256" key="1">
    <source>
        <dbReference type="SAM" id="MobiDB-lite"/>
    </source>
</evidence>
<dbReference type="RefSeq" id="XP_008714955.1">
    <property type="nucleotide sequence ID" value="XM_008716733.1"/>
</dbReference>
<dbReference type="GeneID" id="19969717"/>
<organism evidence="3 4">
    <name type="scientific">Cyphellophora europaea (strain CBS 101466)</name>
    <name type="common">Phialophora europaea</name>
    <dbReference type="NCBI Taxonomy" id="1220924"/>
    <lineage>
        <taxon>Eukaryota</taxon>
        <taxon>Fungi</taxon>
        <taxon>Dikarya</taxon>
        <taxon>Ascomycota</taxon>
        <taxon>Pezizomycotina</taxon>
        <taxon>Eurotiomycetes</taxon>
        <taxon>Chaetothyriomycetidae</taxon>
        <taxon>Chaetothyriales</taxon>
        <taxon>Cyphellophoraceae</taxon>
        <taxon>Cyphellophora</taxon>
    </lineage>
</organism>
<dbReference type="Proteomes" id="UP000030752">
    <property type="component" value="Unassembled WGS sequence"/>
</dbReference>
<name>W2S5J0_CYPE1</name>
<dbReference type="VEuPathDB" id="FungiDB:HMPREF1541_02378"/>
<feature type="transmembrane region" description="Helical" evidence="2">
    <location>
        <begin position="124"/>
        <end position="146"/>
    </location>
</feature>
<accession>W2S5J0</accession>
<evidence type="ECO:0000313" key="3">
    <source>
        <dbReference type="EMBL" id="ETN43219.1"/>
    </source>
</evidence>
<dbReference type="EMBL" id="KB822718">
    <property type="protein sequence ID" value="ETN43219.1"/>
    <property type="molecule type" value="Genomic_DNA"/>
</dbReference>
<dbReference type="OrthoDB" id="5397827at2759"/>
<dbReference type="InParanoid" id="W2S5J0"/>
<dbReference type="HOGENOM" id="CLU_061830_1_0_1"/>
<evidence type="ECO:0000256" key="2">
    <source>
        <dbReference type="SAM" id="Phobius"/>
    </source>
</evidence>
<keyword evidence="2" id="KW-1133">Transmembrane helix</keyword>
<reference evidence="3 4" key="1">
    <citation type="submission" date="2013-03" db="EMBL/GenBank/DDBJ databases">
        <title>The Genome Sequence of Phialophora europaea CBS 101466.</title>
        <authorList>
            <consortium name="The Broad Institute Genomics Platform"/>
            <person name="Cuomo C."/>
            <person name="de Hoog S."/>
            <person name="Gorbushina A."/>
            <person name="Walker B."/>
            <person name="Young S.K."/>
            <person name="Zeng Q."/>
            <person name="Gargeya S."/>
            <person name="Fitzgerald M."/>
            <person name="Haas B."/>
            <person name="Abouelleil A."/>
            <person name="Allen A.W."/>
            <person name="Alvarado L."/>
            <person name="Arachchi H.M."/>
            <person name="Berlin A.M."/>
            <person name="Chapman S.B."/>
            <person name="Gainer-Dewar J."/>
            <person name="Goldberg J."/>
            <person name="Griggs A."/>
            <person name="Gujja S."/>
            <person name="Hansen M."/>
            <person name="Howarth C."/>
            <person name="Imamovic A."/>
            <person name="Ireland A."/>
            <person name="Larimer J."/>
            <person name="McCowan C."/>
            <person name="Murphy C."/>
            <person name="Pearson M."/>
            <person name="Poon T.W."/>
            <person name="Priest M."/>
            <person name="Roberts A."/>
            <person name="Saif S."/>
            <person name="Shea T."/>
            <person name="Sisk P."/>
            <person name="Sykes S."/>
            <person name="Wortman J."/>
            <person name="Nusbaum C."/>
            <person name="Birren B."/>
        </authorList>
    </citation>
    <scope>NUCLEOTIDE SEQUENCE [LARGE SCALE GENOMIC DNA]</scope>
    <source>
        <strain evidence="3 4">CBS 101466</strain>
    </source>
</reference>
<feature type="region of interest" description="Disordered" evidence="1">
    <location>
        <begin position="37"/>
        <end position="87"/>
    </location>
</feature>
<dbReference type="AlphaFoldDB" id="W2S5J0"/>
<keyword evidence="2" id="KW-0472">Membrane</keyword>
<keyword evidence="4" id="KW-1185">Reference proteome</keyword>
<keyword evidence="2" id="KW-0812">Transmembrane</keyword>
<evidence type="ECO:0000313" key="4">
    <source>
        <dbReference type="Proteomes" id="UP000030752"/>
    </source>
</evidence>
<gene>
    <name evidence="3" type="ORF">HMPREF1541_02378</name>
</gene>
<dbReference type="eggNOG" id="ENOG502S0PN">
    <property type="taxonomic scope" value="Eukaryota"/>
</dbReference>
<dbReference type="STRING" id="1220924.W2S5J0"/>
<proteinExistence type="predicted"/>